<organism evidence="1 2">
    <name type="scientific">Panagrolaimus sp. PS1159</name>
    <dbReference type="NCBI Taxonomy" id="55785"/>
    <lineage>
        <taxon>Eukaryota</taxon>
        <taxon>Metazoa</taxon>
        <taxon>Ecdysozoa</taxon>
        <taxon>Nematoda</taxon>
        <taxon>Chromadorea</taxon>
        <taxon>Rhabditida</taxon>
        <taxon>Tylenchina</taxon>
        <taxon>Panagrolaimomorpha</taxon>
        <taxon>Panagrolaimoidea</taxon>
        <taxon>Panagrolaimidae</taxon>
        <taxon>Panagrolaimus</taxon>
    </lineage>
</organism>
<evidence type="ECO:0000313" key="2">
    <source>
        <dbReference type="WBParaSite" id="PS1159_v2.g16199.t1"/>
    </source>
</evidence>
<evidence type="ECO:0000313" key="1">
    <source>
        <dbReference type="Proteomes" id="UP000887580"/>
    </source>
</evidence>
<name>A0AC35FCV5_9BILA</name>
<sequence length="137" mass="15877">MASENILKSIKEYSNEDISDPETIKPDICEILKTHRPIKLLDLQYGFSFILKEGNRLIIKEENDKSKVREYSKSNNNWECTNRKAVTNKCFSSYLIFKYGIVFAPIQHSDKCTIRDYSVVMKVQDFLKNGNVSEAVD</sequence>
<reference evidence="2" key="1">
    <citation type="submission" date="2022-11" db="UniProtKB">
        <authorList>
            <consortium name="WormBaseParasite"/>
        </authorList>
    </citation>
    <scope>IDENTIFICATION</scope>
</reference>
<accession>A0AC35FCV5</accession>
<dbReference type="WBParaSite" id="PS1159_v2.g16199.t1">
    <property type="protein sequence ID" value="PS1159_v2.g16199.t1"/>
    <property type="gene ID" value="PS1159_v2.g16199"/>
</dbReference>
<dbReference type="Proteomes" id="UP000887580">
    <property type="component" value="Unplaced"/>
</dbReference>
<protein>
    <submittedName>
        <fullName evidence="2">Uncharacterized protein</fullName>
    </submittedName>
</protein>
<proteinExistence type="predicted"/>